<feature type="region of interest" description="Disordered" evidence="1">
    <location>
        <begin position="1"/>
        <end position="21"/>
    </location>
</feature>
<proteinExistence type="predicted"/>
<sequence>MLAAAAATAAHQSPAITAPAPVGDRKALYREYRIACATRDTGEGASYEQRPWLLPESQTLLVDEYGLDGIDTIRADGGVRPRRRRGGLADRTRR</sequence>
<evidence type="ECO:0000256" key="1">
    <source>
        <dbReference type="SAM" id="MobiDB-lite"/>
    </source>
</evidence>
<keyword evidence="3" id="KW-1185">Reference proteome</keyword>
<feature type="compositionally biased region" description="Low complexity" evidence="1">
    <location>
        <begin position="1"/>
        <end position="10"/>
    </location>
</feature>
<dbReference type="EMBL" id="CP051627">
    <property type="protein sequence ID" value="UPT21592.1"/>
    <property type="molecule type" value="Genomic_DNA"/>
</dbReference>
<dbReference type="RefSeq" id="WP_248590078.1">
    <property type="nucleotide sequence ID" value="NZ_BAABEB010000028.1"/>
</dbReference>
<gene>
    <name evidence="2" type="ORF">FOF52_12080</name>
</gene>
<name>A0ABY4L1P7_THEAE</name>
<organism evidence="2 3">
    <name type="scientific">Thermobifida alba</name>
    <name type="common">Thermomonospora alba</name>
    <dbReference type="NCBI Taxonomy" id="53522"/>
    <lineage>
        <taxon>Bacteria</taxon>
        <taxon>Bacillati</taxon>
        <taxon>Actinomycetota</taxon>
        <taxon>Actinomycetes</taxon>
        <taxon>Streptosporangiales</taxon>
        <taxon>Nocardiopsidaceae</taxon>
        <taxon>Thermobifida</taxon>
    </lineage>
</organism>
<reference evidence="2 3" key="1">
    <citation type="submission" date="2020-04" db="EMBL/GenBank/DDBJ databases">
        <title>Thermobifida alba genome sequencing and assembly.</title>
        <authorList>
            <person name="Luzics S."/>
            <person name="Horvath B."/>
            <person name="Nagy I."/>
            <person name="Toth A."/>
            <person name="Nagy I."/>
            <person name="Kukolya J."/>
        </authorList>
    </citation>
    <scope>NUCLEOTIDE SEQUENCE [LARGE SCALE GENOMIC DNA]</scope>
    <source>
        <strain evidence="2 3">DSM 43795</strain>
    </source>
</reference>
<evidence type="ECO:0000313" key="3">
    <source>
        <dbReference type="Proteomes" id="UP000832041"/>
    </source>
</evidence>
<evidence type="ECO:0000313" key="2">
    <source>
        <dbReference type="EMBL" id="UPT21592.1"/>
    </source>
</evidence>
<dbReference type="Proteomes" id="UP000832041">
    <property type="component" value="Chromosome"/>
</dbReference>
<protein>
    <submittedName>
        <fullName evidence="2">Uncharacterized protein</fullName>
    </submittedName>
</protein>
<accession>A0ABY4L1P7</accession>